<dbReference type="RefSeq" id="WP_121612103.1">
    <property type="nucleotide sequence ID" value="NZ_CP033044.1"/>
</dbReference>
<dbReference type="AlphaFoldDB" id="A0A4R2BA91"/>
<accession>A0A4R2BA91</accession>
<evidence type="ECO:0000256" key="4">
    <source>
        <dbReference type="PIRSR" id="PIRSR603782-2"/>
    </source>
</evidence>
<gene>
    <name evidence="7" type="ORF">EV146_109305</name>
</gene>
<evidence type="ECO:0000313" key="8">
    <source>
        <dbReference type="Proteomes" id="UP000295689"/>
    </source>
</evidence>
<evidence type="ECO:0000256" key="3">
    <source>
        <dbReference type="PIRSR" id="PIRSR603782-1"/>
    </source>
</evidence>
<dbReference type="Gene3D" id="3.40.30.10">
    <property type="entry name" value="Glutaredoxin"/>
    <property type="match status" value="1"/>
</dbReference>
<dbReference type="SUPFAM" id="SSF52833">
    <property type="entry name" value="Thioredoxin-like"/>
    <property type="match status" value="1"/>
</dbReference>
<protein>
    <submittedName>
        <fullName evidence="7">Protein SCO1/2</fullName>
    </submittedName>
</protein>
<dbReference type="PROSITE" id="PS51257">
    <property type="entry name" value="PROKAR_LIPOPROTEIN"/>
    <property type="match status" value="1"/>
</dbReference>
<dbReference type="InterPro" id="IPR036249">
    <property type="entry name" value="Thioredoxin-like_sf"/>
</dbReference>
<dbReference type="InterPro" id="IPR013766">
    <property type="entry name" value="Thioredoxin_domain"/>
</dbReference>
<dbReference type="GO" id="GO:0046872">
    <property type="term" value="F:metal ion binding"/>
    <property type="evidence" value="ECO:0007669"/>
    <property type="project" value="UniProtKB-KW"/>
</dbReference>
<comment type="similarity">
    <text evidence="1">Belongs to the SCO1/2 family.</text>
</comment>
<proteinExistence type="inferred from homology"/>
<feature type="domain" description="Thioredoxin" evidence="6">
    <location>
        <begin position="25"/>
        <end position="190"/>
    </location>
</feature>
<dbReference type="CDD" id="cd02968">
    <property type="entry name" value="SCO"/>
    <property type="match status" value="1"/>
</dbReference>
<feature type="chain" id="PRO_5039150550" evidence="5">
    <location>
        <begin position="22"/>
        <end position="190"/>
    </location>
</feature>
<dbReference type="Proteomes" id="UP000295689">
    <property type="component" value="Unassembled WGS sequence"/>
</dbReference>
<dbReference type="OrthoDB" id="9811998at2"/>
<name>A0A4R2BA91_9BACI</name>
<organism evidence="7 8">
    <name type="scientific">Mesobacillus foraminis</name>
    <dbReference type="NCBI Taxonomy" id="279826"/>
    <lineage>
        <taxon>Bacteria</taxon>
        <taxon>Bacillati</taxon>
        <taxon>Bacillota</taxon>
        <taxon>Bacilli</taxon>
        <taxon>Bacillales</taxon>
        <taxon>Bacillaceae</taxon>
        <taxon>Mesobacillus</taxon>
    </lineage>
</organism>
<feature type="binding site" evidence="3">
    <location>
        <position position="67"/>
    </location>
    <ligand>
        <name>Cu cation</name>
        <dbReference type="ChEBI" id="CHEBI:23378"/>
    </ligand>
</feature>
<evidence type="ECO:0000259" key="6">
    <source>
        <dbReference type="PROSITE" id="PS51352"/>
    </source>
</evidence>
<feature type="binding site" evidence="3">
    <location>
        <position position="63"/>
    </location>
    <ligand>
        <name>Cu cation</name>
        <dbReference type="ChEBI" id="CHEBI:23378"/>
    </ligand>
</feature>
<reference evidence="7 8" key="1">
    <citation type="journal article" date="2015" name="Stand. Genomic Sci.">
        <title>Genomic Encyclopedia of Bacterial and Archaeal Type Strains, Phase III: the genomes of soil and plant-associated and newly described type strains.</title>
        <authorList>
            <person name="Whitman W.B."/>
            <person name="Woyke T."/>
            <person name="Klenk H.P."/>
            <person name="Zhou Y."/>
            <person name="Lilburn T.G."/>
            <person name="Beck B.J."/>
            <person name="De Vos P."/>
            <person name="Vandamme P."/>
            <person name="Eisen J.A."/>
            <person name="Garrity G."/>
            <person name="Hugenholtz P."/>
            <person name="Kyrpides N.C."/>
        </authorList>
    </citation>
    <scope>NUCLEOTIDE SEQUENCE [LARGE SCALE GENOMIC DNA]</scope>
    <source>
        <strain evidence="7 8">CV53</strain>
    </source>
</reference>
<keyword evidence="4" id="KW-1015">Disulfide bond</keyword>
<dbReference type="EMBL" id="SLVV01000009">
    <property type="protein sequence ID" value="TCN23145.1"/>
    <property type="molecule type" value="Genomic_DNA"/>
</dbReference>
<keyword evidence="3" id="KW-0479">Metal-binding</keyword>
<keyword evidence="2 3" id="KW-0186">Copper</keyword>
<comment type="caution">
    <text evidence="7">The sequence shown here is derived from an EMBL/GenBank/DDBJ whole genome shotgun (WGS) entry which is preliminary data.</text>
</comment>
<feature type="disulfide bond" description="Redox-active" evidence="4">
    <location>
        <begin position="63"/>
        <end position="67"/>
    </location>
</feature>
<keyword evidence="8" id="KW-1185">Reference proteome</keyword>
<evidence type="ECO:0000313" key="7">
    <source>
        <dbReference type="EMBL" id="TCN23145.1"/>
    </source>
</evidence>
<dbReference type="PANTHER" id="PTHR12151:SF25">
    <property type="entry name" value="LINALOOL DEHYDRATASE_ISOMERASE DOMAIN-CONTAINING PROTEIN"/>
    <property type="match status" value="1"/>
</dbReference>
<feature type="binding site" evidence="3">
    <location>
        <position position="154"/>
    </location>
    <ligand>
        <name>Cu cation</name>
        <dbReference type="ChEBI" id="CHEBI:23378"/>
    </ligand>
</feature>
<dbReference type="PROSITE" id="PS51352">
    <property type="entry name" value="THIOREDOXIN_2"/>
    <property type="match status" value="1"/>
</dbReference>
<sequence length="190" mass="21689">MKKLLLLLGAAVLLMAACGQKGIENALNWPVEDFNYTNQEEKPIGLKDLKGKVWIADFIFTNCADVCPPMTANMLKLQDLVKEEKLEDVEFVSFSVDPAVDTPKVLKEYGERFSVDFKNWNFLTGYSQADIEKFAMDNFKTIVKKPEEGDQVIHQTYFYLVDQNGKVMKSYTGLNDIPYEEIIKDIKAIQ</sequence>
<feature type="signal peptide" evidence="5">
    <location>
        <begin position="1"/>
        <end position="21"/>
    </location>
</feature>
<dbReference type="PANTHER" id="PTHR12151">
    <property type="entry name" value="ELECTRON TRANSPORT PROTIN SCO1/SENC FAMILY MEMBER"/>
    <property type="match status" value="1"/>
</dbReference>
<keyword evidence="5" id="KW-0732">Signal</keyword>
<evidence type="ECO:0000256" key="1">
    <source>
        <dbReference type="ARBA" id="ARBA00010996"/>
    </source>
</evidence>
<evidence type="ECO:0000256" key="5">
    <source>
        <dbReference type="SAM" id="SignalP"/>
    </source>
</evidence>
<dbReference type="InterPro" id="IPR003782">
    <property type="entry name" value="SCO1/SenC"/>
</dbReference>
<evidence type="ECO:0000256" key="2">
    <source>
        <dbReference type="ARBA" id="ARBA00023008"/>
    </source>
</evidence>
<dbReference type="Pfam" id="PF02630">
    <property type="entry name" value="SCO1-SenC"/>
    <property type="match status" value="1"/>
</dbReference>